<proteinExistence type="predicted"/>
<evidence type="ECO:0000313" key="2">
    <source>
        <dbReference type="Proteomes" id="UP000249633"/>
    </source>
</evidence>
<sequence>MFKIDIKMPSEADLMKAAMGEIEKQITKKAKEAAARHGGVTVRFTRKPDGSIRTVEFQGSEAAIEAARAAIAG</sequence>
<dbReference type="AlphaFoldDB" id="A0A2W5D5I0"/>
<organism evidence="1 2">
    <name type="scientific">Roseateles depolymerans</name>
    <dbReference type="NCBI Taxonomy" id="76731"/>
    <lineage>
        <taxon>Bacteria</taxon>
        <taxon>Pseudomonadati</taxon>
        <taxon>Pseudomonadota</taxon>
        <taxon>Betaproteobacteria</taxon>
        <taxon>Burkholderiales</taxon>
        <taxon>Sphaerotilaceae</taxon>
        <taxon>Roseateles</taxon>
    </lineage>
</organism>
<reference evidence="1 2" key="1">
    <citation type="submission" date="2017-08" db="EMBL/GenBank/DDBJ databases">
        <title>Infants hospitalized years apart are colonized by the same room-sourced microbial strains.</title>
        <authorList>
            <person name="Brooks B."/>
            <person name="Olm M.R."/>
            <person name="Firek B.A."/>
            <person name="Baker R."/>
            <person name="Thomas B.C."/>
            <person name="Morowitz M.J."/>
            <person name="Banfield J.F."/>
        </authorList>
    </citation>
    <scope>NUCLEOTIDE SEQUENCE [LARGE SCALE GENOMIC DNA]</scope>
    <source>
        <strain evidence="1">S2_012_000_R2_81</strain>
    </source>
</reference>
<accession>A0A2W5D5I0</accession>
<name>A0A2W5D5I0_9BURK</name>
<comment type="caution">
    <text evidence="1">The sequence shown here is derived from an EMBL/GenBank/DDBJ whole genome shotgun (WGS) entry which is preliminary data.</text>
</comment>
<protein>
    <submittedName>
        <fullName evidence="1">Uncharacterized protein</fullName>
    </submittedName>
</protein>
<dbReference type="Proteomes" id="UP000249633">
    <property type="component" value="Unassembled WGS sequence"/>
</dbReference>
<evidence type="ECO:0000313" key="1">
    <source>
        <dbReference type="EMBL" id="PZP27375.1"/>
    </source>
</evidence>
<dbReference type="EMBL" id="QFOD01000031">
    <property type="protein sequence ID" value="PZP27375.1"/>
    <property type="molecule type" value="Genomic_DNA"/>
</dbReference>
<gene>
    <name evidence="1" type="ORF">DI603_22125</name>
</gene>